<protein>
    <submittedName>
        <fullName evidence="1">Uncharacterized protein</fullName>
    </submittedName>
</protein>
<dbReference type="InterPro" id="IPR009078">
    <property type="entry name" value="Ferritin-like_SF"/>
</dbReference>
<dbReference type="PANTHER" id="PTHR30565">
    <property type="entry name" value="PROTEIN YCIF"/>
    <property type="match status" value="1"/>
</dbReference>
<dbReference type="EMBL" id="LAZR01001390">
    <property type="protein sequence ID" value="KKN45432.1"/>
    <property type="molecule type" value="Genomic_DNA"/>
</dbReference>
<dbReference type="Pfam" id="PF05974">
    <property type="entry name" value="DUF892"/>
    <property type="match status" value="1"/>
</dbReference>
<dbReference type="AlphaFoldDB" id="A0A0F9R7Y1"/>
<evidence type="ECO:0000313" key="1">
    <source>
        <dbReference type="EMBL" id="KKN45432.1"/>
    </source>
</evidence>
<accession>A0A0F9R7Y1</accession>
<dbReference type="SUPFAM" id="SSF47240">
    <property type="entry name" value="Ferritin-like"/>
    <property type="match status" value="1"/>
</dbReference>
<dbReference type="InterPro" id="IPR047114">
    <property type="entry name" value="YciF"/>
</dbReference>
<organism evidence="1">
    <name type="scientific">marine sediment metagenome</name>
    <dbReference type="NCBI Taxonomy" id="412755"/>
    <lineage>
        <taxon>unclassified sequences</taxon>
        <taxon>metagenomes</taxon>
        <taxon>ecological metagenomes</taxon>
    </lineage>
</organism>
<gene>
    <name evidence="1" type="ORF">LCGC14_0683120</name>
</gene>
<dbReference type="InterPro" id="IPR012347">
    <property type="entry name" value="Ferritin-like"/>
</dbReference>
<dbReference type="InterPro" id="IPR010287">
    <property type="entry name" value="DUF892_YciF-like"/>
</dbReference>
<dbReference type="PANTHER" id="PTHR30565:SF9">
    <property type="entry name" value="PROTEIN YCIF"/>
    <property type="match status" value="1"/>
</dbReference>
<reference evidence="1" key="1">
    <citation type="journal article" date="2015" name="Nature">
        <title>Complex archaea that bridge the gap between prokaryotes and eukaryotes.</title>
        <authorList>
            <person name="Spang A."/>
            <person name="Saw J.H."/>
            <person name="Jorgensen S.L."/>
            <person name="Zaremba-Niedzwiedzka K."/>
            <person name="Martijn J."/>
            <person name="Lind A.E."/>
            <person name="van Eijk R."/>
            <person name="Schleper C."/>
            <person name="Guy L."/>
            <person name="Ettema T.J."/>
        </authorList>
    </citation>
    <scope>NUCLEOTIDE SEQUENCE</scope>
</reference>
<proteinExistence type="predicted"/>
<dbReference type="Gene3D" id="1.20.1260.10">
    <property type="match status" value="1"/>
</dbReference>
<dbReference type="CDD" id="cd07909">
    <property type="entry name" value="YciF"/>
    <property type="match status" value="1"/>
</dbReference>
<sequence length="162" mass="17681">MSVKSLDDLFIHTLKDIYYAEKQIVKSLPKMSKKATSAELKAAFDAHLEETKDHVTRLESVFEGLGKKASAEKCDAIEGILEEAKGLMDEVEDSETLDAAMLAAAQAVEHYEIARYGTLIAWAETLGHKDAAKTLKETLAQEKAADEKLTKIGSGKVNKKAA</sequence>
<comment type="caution">
    <text evidence="1">The sequence shown here is derived from an EMBL/GenBank/DDBJ whole genome shotgun (WGS) entry which is preliminary data.</text>
</comment>
<name>A0A0F9R7Y1_9ZZZZ</name>